<evidence type="ECO:0000256" key="4">
    <source>
        <dbReference type="ARBA" id="ARBA00023004"/>
    </source>
</evidence>
<keyword evidence="4" id="KW-0408">Iron</keyword>
<sequence length="134" mass="15655">MAPIEWKPEFSVGNPAIDHEHQELIDLVNQTAASILDRRPDADVQRDFGDLLRAISSHFALEEQQMKAHRYDQRDEHKHDHERLLDELRDIMDGNLDAPDEAADRLAKTLEAWFSNHFKTHDSRLHDRLGPHEH</sequence>
<evidence type="ECO:0000256" key="3">
    <source>
        <dbReference type="ARBA" id="ARBA00022723"/>
    </source>
</evidence>
<dbReference type="Pfam" id="PF01814">
    <property type="entry name" value="Hemerythrin"/>
    <property type="match status" value="1"/>
</dbReference>
<evidence type="ECO:0000313" key="6">
    <source>
        <dbReference type="EMBL" id="TYB77831.1"/>
    </source>
</evidence>
<evidence type="ECO:0000256" key="2">
    <source>
        <dbReference type="ARBA" id="ARBA00022621"/>
    </source>
</evidence>
<dbReference type="EMBL" id="VSIY01000015">
    <property type="protein sequence ID" value="TYB77831.1"/>
    <property type="molecule type" value="Genomic_DNA"/>
</dbReference>
<keyword evidence="3" id="KW-0479">Metal-binding</keyword>
<dbReference type="GO" id="GO:0046872">
    <property type="term" value="F:metal ion binding"/>
    <property type="evidence" value="ECO:0007669"/>
    <property type="project" value="UniProtKB-KW"/>
</dbReference>
<dbReference type="InterPro" id="IPR012827">
    <property type="entry name" value="Hemerythrin_metal-bd"/>
</dbReference>
<dbReference type="GO" id="GO:0005344">
    <property type="term" value="F:oxygen carrier activity"/>
    <property type="evidence" value="ECO:0007669"/>
    <property type="project" value="UniProtKB-KW"/>
</dbReference>
<keyword evidence="2" id="KW-0561">Oxygen transport</keyword>
<dbReference type="PROSITE" id="PS00550">
    <property type="entry name" value="HEMERYTHRINS"/>
    <property type="match status" value="1"/>
</dbReference>
<evidence type="ECO:0000259" key="5">
    <source>
        <dbReference type="Pfam" id="PF01814"/>
    </source>
</evidence>
<dbReference type="InterPro" id="IPR012312">
    <property type="entry name" value="Hemerythrin-like"/>
</dbReference>
<feature type="domain" description="Hemerythrin-like" evidence="5">
    <location>
        <begin position="16"/>
        <end position="128"/>
    </location>
</feature>
<dbReference type="NCBIfam" id="TIGR02481">
    <property type="entry name" value="hemeryth_dom"/>
    <property type="match status" value="1"/>
</dbReference>
<dbReference type="InterPro" id="IPR035938">
    <property type="entry name" value="Hemerythrin-like_sf"/>
</dbReference>
<evidence type="ECO:0000313" key="7">
    <source>
        <dbReference type="Proteomes" id="UP000322080"/>
    </source>
</evidence>
<name>A0A5D0RAA2_9RHOB</name>
<comment type="similarity">
    <text evidence="1">Belongs to the hemerythrin family.</text>
</comment>
<dbReference type="Gene3D" id="1.20.120.50">
    <property type="entry name" value="Hemerythrin-like"/>
    <property type="match status" value="1"/>
</dbReference>
<organism evidence="6 7">
    <name type="scientific">Maritimibacter fusiformis</name>
    <dbReference type="NCBI Taxonomy" id="2603819"/>
    <lineage>
        <taxon>Bacteria</taxon>
        <taxon>Pseudomonadati</taxon>
        <taxon>Pseudomonadota</taxon>
        <taxon>Alphaproteobacteria</taxon>
        <taxon>Rhodobacterales</taxon>
        <taxon>Roseobacteraceae</taxon>
        <taxon>Maritimibacter</taxon>
    </lineage>
</organism>
<keyword evidence="2" id="KW-0813">Transport</keyword>
<accession>A0A5D0RAA2</accession>
<dbReference type="Proteomes" id="UP000322080">
    <property type="component" value="Unassembled WGS sequence"/>
</dbReference>
<dbReference type="InterPro" id="IPR050669">
    <property type="entry name" value="Hemerythrin"/>
</dbReference>
<dbReference type="AlphaFoldDB" id="A0A5D0RAA2"/>
<dbReference type="InterPro" id="IPR016131">
    <property type="entry name" value="Haemerythrin_Fe_BS"/>
</dbReference>
<dbReference type="PANTHER" id="PTHR37164:SF1">
    <property type="entry name" value="BACTERIOHEMERYTHRIN"/>
    <property type="match status" value="1"/>
</dbReference>
<dbReference type="RefSeq" id="WP_148379868.1">
    <property type="nucleotide sequence ID" value="NZ_VSIY01000015.1"/>
</dbReference>
<dbReference type="NCBIfam" id="NF033749">
    <property type="entry name" value="bact_hemeryth"/>
    <property type="match status" value="1"/>
</dbReference>
<dbReference type="CDD" id="cd12107">
    <property type="entry name" value="Hemerythrin"/>
    <property type="match status" value="1"/>
</dbReference>
<keyword evidence="7" id="KW-1185">Reference proteome</keyword>
<reference evidence="6 7" key="1">
    <citation type="submission" date="2019-08" db="EMBL/GenBank/DDBJ databases">
        <title>Identification of a novel species of the genus Boseongicola.</title>
        <authorList>
            <person name="Zhang X.-Q."/>
        </authorList>
    </citation>
    <scope>NUCLEOTIDE SEQUENCE [LARGE SCALE GENOMIC DNA]</scope>
    <source>
        <strain evidence="6 7">HY14</strain>
    </source>
</reference>
<dbReference type="PANTHER" id="PTHR37164">
    <property type="entry name" value="BACTERIOHEMERYTHRIN"/>
    <property type="match status" value="1"/>
</dbReference>
<gene>
    <name evidence="6" type="ORF">FVF75_16435</name>
</gene>
<protein>
    <submittedName>
        <fullName evidence="6">Bacteriohemerythrin</fullName>
    </submittedName>
</protein>
<proteinExistence type="inferred from homology"/>
<evidence type="ECO:0000256" key="1">
    <source>
        <dbReference type="ARBA" id="ARBA00010587"/>
    </source>
</evidence>
<comment type="caution">
    <text evidence="6">The sequence shown here is derived from an EMBL/GenBank/DDBJ whole genome shotgun (WGS) entry which is preliminary data.</text>
</comment>
<dbReference type="SUPFAM" id="SSF47188">
    <property type="entry name" value="Hemerythrin-like"/>
    <property type="match status" value="1"/>
</dbReference>